<keyword evidence="3" id="KW-1185">Reference proteome</keyword>
<dbReference type="RefSeq" id="WP_170113244.1">
    <property type="nucleotide sequence ID" value="NZ_CP027860.1"/>
</dbReference>
<dbReference type="AlphaFoldDB" id="A0A2P1PSW0"/>
<reference evidence="2 3" key="1">
    <citation type="submission" date="2018-03" db="EMBL/GenBank/DDBJ databases">
        <title>Ahniella affigens gen. nov., sp. nov., a gammaproteobacterium isolated from sandy soil near a stream.</title>
        <authorList>
            <person name="Ko Y."/>
            <person name="Kim J.-H."/>
        </authorList>
    </citation>
    <scope>NUCLEOTIDE SEQUENCE [LARGE SCALE GENOMIC DNA]</scope>
    <source>
        <strain evidence="2 3">D13</strain>
    </source>
</reference>
<evidence type="ECO:0000256" key="1">
    <source>
        <dbReference type="SAM" id="Phobius"/>
    </source>
</evidence>
<protein>
    <submittedName>
        <fullName evidence="2">Uncharacterized protein</fullName>
    </submittedName>
</protein>
<feature type="transmembrane region" description="Helical" evidence="1">
    <location>
        <begin position="45"/>
        <end position="63"/>
    </location>
</feature>
<keyword evidence="1" id="KW-0812">Transmembrane</keyword>
<evidence type="ECO:0000313" key="3">
    <source>
        <dbReference type="Proteomes" id="UP000241074"/>
    </source>
</evidence>
<dbReference type="Proteomes" id="UP000241074">
    <property type="component" value="Chromosome"/>
</dbReference>
<accession>A0A2P1PSW0</accession>
<dbReference type="KEGG" id="xba:C7S18_12255"/>
<feature type="transmembrane region" description="Helical" evidence="1">
    <location>
        <begin position="21"/>
        <end position="39"/>
    </location>
</feature>
<evidence type="ECO:0000313" key="2">
    <source>
        <dbReference type="EMBL" id="AVP97924.1"/>
    </source>
</evidence>
<sequence length="104" mass="11183">MSLDSNKLKAELGPIADKLRASPLLLVFVIAFSIVIFLAPAKVGLTIWGISKLALGGYVGYWVDRLSFRAESRPHRLDGIARGAAEKRRAWIVGAALIGASLLP</sequence>
<keyword evidence="1" id="KW-1133">Transmembrane helix</keyword>
<keyword evidence="1" id="KW-0472">Membrane</keyword>
<name>A0A2P1PSW0_9GAMM</name>
<proteinExistence type="predicted"/>
<reference evidence="2 3" key="2">
    <citation type="submission" date="2018-03" db="EMBL/GenBank/DDBJ databases">
        <authorList>
            <person name="Keele B.F."/>
        </authorList>
    </citation>
    <scope>NUCLEOTIDE SEQUENCE [LARGE SCALE GENOMIC DNA]</scope>
    <source>
        <strain evidence="2 3">D13</strain>
    </source>
</reference>
<gene>
    <name evidence="2" type="ORF">C7S18_12255</name>
</gene>
<dbReference type="EMBL" id="CP027860">
    <property type="protein sequence ID" value="AVP97924.1"/>
    <property type="molecule type" value="Genomic_DNA"/>
</dbReference>
<organism evidence="2 3">
    <name type="scientific">Ahniella affigens</name>
    <dbReference type="NCBI Taxonomy" id="2021234"/>
    <lineage>
        <taxon>Bacteria</taxon>
        <taxon>Pseudomonadati</taxon>
        <taxon>Pseudomonadota</taxon>
        <taxon>Gammaproteobacteria</taxon>
        <taxon>Lysobacterales</taxon>
        <taxon>Rhodanobacteraceae</taxon>
        <taxon>Ahniella</taxon>
    </lineage>
</organism>